<reference evidence="3" key="1">
    <citation type="submission" date="2020-05" db="EMBL/GenBank/DDBJ databases">
        <authorList>
            <person name="Chiriac C."/>
            <person name="Salcher M."/>
            <person name="Ghai R."/>
            <person name="Kavagutti S V."/>
        </authorList>
    </citation>
    <scope>NUCLEOTIDE SEQUENCE</scope>
</reference>
<name>A0A6J5RF20_9CAUD</name>
<sequence>MSNTETLVIGIMAIYTIAIVYGIHHYEAKIKRLNKDIEKHYTLAMEKNETSNQVVSVFQAVHEQNEFLAEQNQKLALRVNLLESEISDLRSGLHTGYPAPTVGSFSSSMNSDTMSHYDKLQDVWSKGGMGIVNVDITSSEESSKE</sequence>
<feature type="transmembrane region" description="Helical" evidence="1">
    <location>
        <begin position="6"/>
        <end position="23"/>
    </location>
</feature>
<protein>
    <submittedName>
        <fullName evidence="3">Uncharacterized protein</fullName>
    </submittedName>
</protein>
<keyword evidence="1" id="KW-1133">Transmembrane helix</keyword>
<gene>
    <name evidence="2" type="ORF">UFOVP1119_39</name>
    <name evidence="3" type="ORF">UFOVP1238_13</name>
</gene>
<accession>A0A6J5RF20</accession>
<evidence type="ECO:0000256" key="1">
    <source>
        <dbReference type="SAM" id="Phobius"/>
    </source>
</evidence>
<evidence type="ECO:0000313" key="3">
    <source>
        <dbReference type="EMBL" id="CAB4193076.1"/>
    </source>
</evidence>
<dbReference type="EMBL" id="LR797076">
    <property type="protein sequence ID" value="CAB4185370.1"/>
    <property type="molecule type" value="Genomic_DNA"/>
</dbReference>
<keyword evidence="1" id="KW-0472">Membrane</keyword>
<proteinExistence type="predicted"/>
<organism evidence="3">
    <name type="scientific">uncultured Caudovirales phage</name>
    <dbReference type="NCBI Taxonomy" id="2100421"/>
    <lineage>
        <taxon>Viruses</taxon>
        <taxon>Duplodnaviria</taxon>
        <taxon>Heunggongvirae</taxon>
        <taxon>Uroviricota</taxon>
        <taxon>Caudoviricetes</taxon>
        <taxon>Peduoviridae</taxon>
        <taxon>Maltschvirus</taxon>
        <taxon>Maltschvirus maltsch</taxon>
    </lineage>
</organism>
<dbReference type="EMBL" id="LR797198">
    <property type="protein sequence ID" value="CAB4193076.1"/>
    <property type="molecule type" value="Genomic_DNA"/>
</dbReference>
<evidence type="ECO:0000313" key="2">
    <source>
        <dbReference type="EMBL" id="CAB4185370.1"/>
    </source>
</evidence>
<keyword evidence="1" id="KW-0812">Transmembrane</keyword>